<name>A0ABU2HAA4_9ACTN</name>
<reference evidence="2" key="1">
    <citation type="submission" date="2023-07" db="EMBL/GenBank/DDBJ databases">
        <title>Novel species in the genus Lipingzhangella isolated from Sambhar Salt Lake.</title>
        <authorList>
            <person name="Jiya N."/>
            <person name="Kajale S."/>
            <person name="Sharma A."/>
        </authorList>
    </citation>
    <scope>NUCLEOTIDE SEQUENCE [LARGE SCALE GENOMIC DNA]</scope>
    <source>
        <strain evidence="2">LS1_29</strain>
    </source>
</reference>
<evidence type="ECO:0000313" key="1">
    <source>
        <dbReference type="EMBL" id="MDS1272242.1"/>
    </source>
</evidence>
<keyword evidence="2" id="KW-1185">Reference proteome</keyword>
<proteinExistence type="predicted"/>
<dbReference type="EMBL" id="JAVLVT010000010">
    <property type="protein sequence ID" value="MDS1272242.1"/>
    <property type="molecule type" value="Genomic_DNA"/>
</dbReference>
<gene>
    <name evidence="1" type="ORF">RIF23_18290</name>
</gene>
<organism evidence="1 2">
    <name type="scientific">Lipingzhangella rawalii</name>
    <dbReference type="NCBI Taxonomy" id="2055835"/>
    <lineage>
        <taxon>Bacteria</taxon>
        <taxon>Bacillati</taxon>
        <taxon>Actinomycetota</taxon>
        <taxon>Actinomycetes</taxon>
        <taxon>Streptosporangiales</taxon>
        <taxon>Nocardiopsidaceae</taxon>
        <taxon>Lipingzhangella</taxon>
    </lineage>
</organism>
<protein>
    <submittedName>
        <fullName evidence="1">Uncharacterized protein</fullName>
    </submittedName>
</protein>
<accession>A0ABU2HAA4</accession>
<evidence type="ECO:0000313" key="2">
    <source>
        <dbReference type="Proteomes" id="UP001250214"/>
    </source>
</evidence>
<dbReference type="Proteomes" id="UP001250214">
    <property type="component" value="Unassembled WGS sequence"/>
</dbReference>
<sequence>MDQFEEFEPDECLVSSQVDVIGVDGRAVFFTLGGELEILIEEYSSGRIEVTLMEGFNVGVESGLGGNVNAGDHLNLGADIDLGGGVSFPGGSTWIFHSKEDVNDFIGDVHNLRMSQVGKISLSPLGIIASEVAAPDLPDPDITRRGVGFDYLDGELDWGGRAGRGYGTWVDEWEIDPRMSTNGAVGLGEEVIWSRNEDEGTSTRTYTLEGAVELTSDLAPGEDISIAESERIGILEIKEDNEGKIVNVRIQQIVSIDGSIQQITTELPVESEYERDVVKSWIGLSESLSALPLMWESLAPEQLPSNPTPFDELLFNNAHVSRVDYSNSDDIEDYGAEIKIGMVFGFTGSVGDSSRDIYDAEYLGPPRSGEREYYMFSECV</sequence>
<comment type="caution">
    <text evidence="1">The sequence shown here is derived from an EMBL/GenBank/DDBJ whole genome shotgun (WGS) entry which is preliminary data.</text>
</comment>